<dbReference type="Gene3D" id="3.40.1110.10">
    <property type="entry name" value="Calcium-transporting ATPase, cytoplasmic domain N"/>
    <property type="match status" value="1"/>
</dbReference>
<evidence type="ECO:0000256" key="9">
    <source>
        <dbReference type="ARBA" id="ARBA00023136"/>
    </source>
</evidence>
<dbReference type="PRINTS" id="PR00119">
    <property type="entry name" value="CATATPASE"/>
</dbReference>
<dbReference type="Gene3D" id="1.20.1110.10">
    <property type="entry name" value="Calcium-transporting ATPase, transmembrane domain"/>
    <property type="match status" value="1"/>
</dbReference>
<keyword evidence="8 10" id="KW-1133">Transmembrane helix</keyword>
<evidence type="ECO:0000256" key="4">
    <source>
        <dbReference type="ARBA" id="ARBA00022741"/>
    </source>
</evidence>
<feature type="transmembrane region" description="Helical" evidence="10">
    <location>
        <begin position="855"/>
        <end position="878"/>
    </location>
</feature>
<sequence length="881" mass="93486">MDEPESSSERHPYSAPSDQVVAWLGVSPDTGLSAAEVASRSTKYGPNLLQRQKPRSVLSILLHQFNSLVTWLLVGAAVFSVFLTDYVEAIAVALVLVINTTIGFVTELRAARSMEALYAYAQLFARVRRDARVTTVPAQDLVPGDIVLLEAGDLVPADARLIATTNLHCDESTLTGESVPVSKSTTPVAADAVLGDRTSMAHRGSSVTQGQGEAVVTATGMGTEIGQIAHLLQSVEDEASPLERRLDRLGQRLIGLTLVLVVLTVLLGVLRDQPLADMIQTGVALAVAAIPEGLPIVATLCLARGMLRMARRNALINRLSAVETLGSTTMILTDKTGTLTENRMEVVRFILPDATVDLEKMDGLRIDENAALRWAFCVGALCNTTGPGSAYAGDPMEAALVRAADEAAFDTARVCGIGPATQTHPFDPDLLMMATVHAVQDGSVFLVKGAPEAVIAASTTVVGPSGPVPLTGDEKKGWLTKTKEETAKGLRCLALAMRADGTSLKDPFEQLELIGLVCLADPVREDVPAAIAACRDAGIDVVMITGDHPTTAAAIATEAGIAEAGADVVQGRELRDFDPENLDPDFAERISKARIFARVAPANKLDLVAFHQKEGRIVAMTGDGVNDAPALKKADIGIAMGQRGTQVAREASEIVLLDDAFSTIAEAVMQGRIIASNIRNFVVYLMSCNVSEVLVVAFALGLGLSTPLLPLQILFLNLVTDVFPAFALGLGRGDASVMKDPPRDPKAPIVNRAAWIHISVLGLIIACATLGAYAGALFYLGTAQPEAITIAFLTIAFAQLWNVFNVRKRRDGVIVNEISRNPYIWIAIALCLLLTVAAVWLPLFSEVLRLPPPDLSGVALAVVFSVVPLIAGQILVWFSRG</sequence>
<accession>A0A1M5NGY3</accession>
<evidence type="ECO:0000256" key="8">
    <source>
        <dbReference type="ARBA" id="ARBA00022989"/>
    </source>
</evidence>
<dbReference type="AlphaFoldDB" id="A0A1M5NGY3"/>
<dbReference type="STRING" id="996342.SAMN05443551_0924"/>
<dbReference type="SFLD" id="SFLDS00003">
    <property type="entry name" value="Haloacid_Dehalogenase"/>
    <property type="match status" value="1"/>
</dbReference>
<reference evidence="12 13" key="1">
    <citation type="submission" date="2016-11" db="EMBL/GenBank/DDBJ databases">
        <authorList>
            <person name="Jaros S."/>
            <person name="Januszkiewicz K."/>
            <person name="Wedrychowicz H."/>
        </authorList>
    </citation>
    <scope>NUCLEOTIDE SEQUENCE [LARGE SCALE GENOMIC DNA]</scope>
    <source>
        <strain evidence="12 13">DSM 29431</strain>
    </source>
</reference>
<dbReference type="Pfam" id="PF00690">
    <property type="entry name" value="Cation_ATPase_N"/>
    <property type="match status" value="1"/>
</dbReference>
<keyword evidence="3 10" id="KW-0812">Transmembrane</keyword>
<dbReference type="NCBIfam" id="TIGR01494">
    <property type="entry name" value="ATPase_P-type"/>
    <property type="match status" value="2"/>
</dbReference>
<feature type="transmembrane region" description="Helical" evidence="10">
    <location>
        <begin position="89"/>
        <end position="108"/>
    </location>
</feature>
<gene>
    <name evidence="12" type="ORF">SAMN05443551_0924</name>
</gene>
<evidence type="ECO:0000256" key="1">
    <source>
        <dbReference type="ARBA" id="ARBA00004127"/>
    </source>
</evidence>
<dbReference type="InterPro" id="IPR044492">
    <property type="entry name" value="P_typ_ATPase_HD_dom"/>
</dbReference>
<dbReference type="Pfam" id="PF13246">
    <property type="entry name" value="Cation_ATPase"/>
    <property type="match status" value="1"/>
</dbReference>
<dbReference type="SMART" id="SM00831">
    <property type="entry name" value="Cation_ATPase_N"/>
    <property type="match status" value="1"/>
</dbReference>
<feature type="transmembrane region" description="Helical" evidence="10">
    <location>
        <begin position="824"/>
        <end position="843"/>
    </location>
</feature>
<evidence type="ECO:0000256" key="6">
    <source>
        <dbReference type="ARBA" id="ARBA00022842"/>
    </source>
</evidence>
<dbReference type="FunFam" id="2.70.150.10:FF:000160">
    <property type="entry name" value="Sarcoplasmic/endoplasmic reticulum calcium ATPase 1"/>
    <property type="match status" value="1"/>
</dbReference>
<comment type="subcellular location">
    <subcellularLocation>
        <location evidence="1">Endomembrane system</location>
        <topology evidence="1">Multi-pass membrane protein</topology>
    </subcellularLocation>
</comment>
<evidence type="ECO:0000256" key="5">
    <source>
        <dbReference type="ARBA" id="ARBA00022840"/>
    </source>
</evidence>
<feature type="transmembrane region" description="Helical" evidence="10">
    <location>
        <begin position="754"/>
        <end position="781"/>
    </location>
</feature>
<protein>
    <submittedName>
        <fullName evidence="12">Ca2+-transporting ATPase</fullName>
    </submittedName>
</protein>
<keyword evidence="5" id="KW-0067">ATP-binding</keyword>
<organism evidence="12 13">
    <name type="scientific">Marivita hallyeonensis</name>
    <dbReference type="NCBI Taxonomy" id="996342"/>
    <lineage>
        <taxon>Bacteria</taxon>
        <taxon>Pseudomonadati</taxon>
        <taxon>Pseudomonadota</taxon>
        <taxon>Alphaproteobacteria</taxon>
        <taxon>Rhodobacterales</taxon>
        <taxon>Roseobacteraceae</taxon>
        <taxon>Marivita</taxon>
    </lineage>
</organism>
<dbReference type="InterPro" id="IPR001757">
    <property type="entry name" value="P_typ_ATPase"/>
</dbReference>
<dbReference type="PRINTS" id="PR00120">
    <property type="entry name" value="HATPASE"/>
</dbReference>
<dbReference type="InterPro" id="IPR004014">
    <property type="entry name" value="ATPase_P-typ_cation-transptr_N"/>
</dbReference>
<dbReference type="GO" id="GO:0016887">
    <property type="term" value="F:ATP hydrolysis activity"/>
    <property type="evidence" value="ECO:0007669"/>
    <property type="project" value="InterPro"/>
</dbReference>
<dbReference type="Gene3D" id="2.70.150.10">
    <property type="entry name" value="Calcium-transporting ATPase, cytoplasmic transduction domain A"/>
    <property type="match status" value="1"/>
</dbReference>
<dbReference type="PROSITE" id="PS00154">
    <property type="entry name" value="ATPASE_E1_E2"/>
    <property type="match status" value="1"/>
</dbReference>
<feature type="transmembrane region" description="Helical" evidence="10">
    <location>
        <begin position="253"/>
        <end position="270"/>
    </location>
</feature>
<dbReference type="InterPro" id="IPR023299">
    <property type="entry name" value="ATPase_P-typ_cyto_dom_N"/>
</dbReference>
<dbReference type="InterPro" id="IPR023214">
    <property type="entry name" value="HAD_sf"/>
</dbReference>
<dbReference type="InterPro" id="IPR036412">
    <property type="entry name" value="HAD-like_sf"/>
</dbReference>
<keyword evidence="9 10" id="KW-0472">Membrane</keyword>
<feature type="transmembrane region" description="Helical" evidence="10">
    <location>
        <begin position="787"/>
        <end position="804"/>
    </location>
</feature>
<feature type="transmembrane region" description="Helical" evidence="10">
    <location>
        <begin position="681"/>
        <end position="705"/>
    </location>
</feature>
<dbReference type="InterPro" id="IPR008250">
    <property type="entry name" value="ATPase_P-typ_transduc_dom_A_sf"/>
</dbReference>
<evidence type="ECO:0000256" key="3">
    <source>
        <dbReference type="ARBA" id="ARBA00022692"/>
    </source>
</evidence>
<dbReference type="SFLD" id="SFLDG00002">
    <property type="entry name" value="C1.7:_P-type_atpase_like"/>
    <property type="match status" value="1"/>
</dbReference>
<dbReference type="GO" id="GO:0005524">
    <property type="term" value="F:ATP binding"/>
    <property type="evidence" value="ECO:0007669"/>
    <property type="project" value="UniProtKB-KW"/>
</dbReference>
<dbReference type="Proteomes" id="UP000184221">
    <property type="component" value="Unassembled WGS sequence"/>
</dbReference>
<evidence type="ECO:0000313" key="13">
    <source>
        <dbReference type="Proteomes" id="UP000184221"/>
    </source>
</evidence>
<evidence type="ECO:0000313" key="12">
    <source>
        <dbReference type="EMBL" id="SHG88780.1"/>
    </source>
</evidence>
<evidence type="ECO:0000256" key="10">
    <source>
        <dbReference type="SAM" id="Phobius"/>
    </source>
</evidence>
<dbReference type="GO" id="GO:0015662">
    <property type="term" value="F:P-type ion transporter activity"/>
    <property type="evidence" value="ECO:0007669"/>
    <property type="project" value="UniProtKB-ARBA"/>
</dbReference>
<evidence type="ECO:0000259" key="11">
    <source>
        <dbReference type="SMART" id="SM00831"/>
    </source>
</evidence>
<dbReference type="SUPFAM" id="SSF81665">
    <property type="entry name" value="Calcium ATPase, transmembrane domain M"/>
    <property type="match status" value="1"/>
</dbReference>
<dbReference type="InterPro" id="IPR059000">
    <property type="entry name" value="ATPase_P-type_domA"/>
</dbReference>
<name>A0A1M5NGY3_9RHOB</name>
<evidence type="ECO:0000256" key="2">
    <source>
        <dbReference type="ARBA" id="ARBA00022553"/>
    </source>
</evidence>
<dbReference type="InterPro" id="IPR006068">
    <property type="entry name" value="ATPase_P-typ_cation-transptr_C"/>
</dbReference>
<dbReference type="Pfam" id="PF00122">
    <property type="entry name" value="E1-E2_ATPase"/>
    <property type="match status" value="1"/>
</dbReference>
<keyword evidence="4" id="KW-0547">Nucleotide-binding</keyword>
<proteinExistence type="predicted"/>
<dbReference type="InterPro" id="IPR023298">
    <property type="entry name" value="ATPase_P-typ_TM_dom_sf"/>
</dbReference>
<keyword evidence="13" id="KW-1185">Reference proteome</keyword>
<dbReference type="GO" id="GO:0012505">
    <property type="term" value="C:endomembrane system"/>
    <property type="evidence" value="ECO:0007669"/>
    <property type="project" value="UniProtKB-SubCell"/>
</dbReference>
<keyword evidence="7" id="KW-1278">Translocase</keyword>
<dbReference type="SUPFAM" id="SSF56784">
    <property type="entry name" value="HAD-like"/>
    <property type="match status" value="1"/>
</dbReference>
<feature type="transmembrane region" description="Helical" evidence="10">
    <location>
        <begin position="282"/>
        <end position="303"/>
    </location>
</feature>
<dbReference type="OrthoDB" id="9807843at2"/>
<feature type="transmembrane region" description="Helical" evidence="10">
    <location>
        <begin position="60"/>
        <end position="83"/>
    </location>
</feature>
<keyword evidence="2" id="KW-0597">Phosphoprotein</keyword>
<evidence type="ECO:0000256" key="7">
    <source>
        <dbReference type="ARBA" id="ARBA00022967"/>
    </source>
</evidence>
<dbReference type="GO" id="GO:0016020">
    <property type="term" value="C:membrane"/>
    <property type="evidence" value="ECO:0007669"/>
    <property type="project" value="InterPro"/>
</dbReference>
<dbReference type="RefSeq" id="WP_072776290.1">
    <property type="nucleotide sequence ID" value="NZ_FQXC01000001.1"/>
</dbReference>
<dbReference type="SUPFAM" id="SSF81660">
    <property type="entry name" value="Metal cation-transporting ATPase, ATP-binding domain N"/>
    <property type="match status" value="1"/>
</dbReference>
<dbReference type="Gene3D" id="3.40.50.1000">
    <property type="entry name" value="HAD superfamily/HAD-like"/>
    <property type="match status" value="1"/>
</dbReference>
<keyword evidence="6" id="KW-0460">Magnesium</keyword>
<dbReference type="InterPro" id="IPR018303">
    <property type="entry name" value="ATPase_P-typ_P_site"/>
</dbReference>
<dbReference type="Pfam" id="PF00689">
    <property type="entry name" value="Cation_ATPase_C"/>
    <property type="match status" value="1"/>
</dbReference>
<dbReference type="SUPFAM" id="SSF81653">
    <property type="entry name" value="Calcium ATPase, transduction domain A"/>
    <property type="match status" value="1"/>
</dbReference>
<feature type="domain" description="Cation-transporting P-type ATPase N-terminal" evidence="11">
    <location>
        <begin position="11"/>
        <end position="85"/>
    </location>
</feature>
<feature type="transmembrane region" description="Helical" evidence="10">
    <location>
        <begin position="711"/>
        <end position="733"/>
    </location>
</feature>
<dbReference type="PANTHER" id="PTHR42861">
    <property type="entry name" value="CALCIUM-TRANSPORTING ATPASE"/>
    <property type="match status" value="1"/>
</dbReference>
<dbReference type="EMBL" id="FQXC01000001">
    <property type="protein sequence ID" value="SHG88780.1"/>
    <property type="molecule type" value="Genomic_DNA"/>
</dbReference>
<dbReference type="SFLD" id="SFLDF00027">
    <property type="entry name" value="p-type_atpase"/>
    <property type="match status" value="1"/>
</dbReference>